<dbReference type="Proteomes" id="UP000241118">
    <property type="component" value="Unassembled WGS sequence"/>
</dbReference>
<evidence type="ECO:0000256" key="5">
    <source>
        <dbReference type="ARBA" id="ARBA00023136"/>
    </source>
</evidence>
<evidence type="ECO:0000313" key="10">
    <source>
        <dbReference type="Proteomes" id="UP000241118"/>
    </source>
</evidence>
<feature type="signal peptide" evidence="7">
    <location>
        <begin position="1"/>
        <end position="23"/>
    </location>
</feature>
<comment type="caution">
    <text evidence="9">The sequence shown here is derived from an EMBL/GenBank/DDBJ whole genome shotgun (WGS) entry which is preliminary data.</text>
</comment>
<keyword evidence="4 6" id="KW-1133">Transmembrane helix</keyword>
<dbReference type="EMBL" id="PYAX01000010">
    <property type="protein sequence ID" value="PSL52962.1"/>
    <property type="molecule type" value="Genomic_DNA"/>
</dbReference>
<evidence type="ECO:0000259" key="8">
    <source>
        <dbReference type="Pfam" id="PF13190"/>
    </source>
</evidence>
<comment type="subcellular location">
    <subcellularLocation>
        <location evidence="1">Cell membrane</location>
    </subcellularLocation>
</comment>
<proteinExistence type="predicted"/>
<keyword evidence="2" id="KW-1003">Cell membrane</keyword>
<dbReference type="OrthoDB" id="4843785at2"/>
<evidence type="ECO:0000256" key="6">
    <source>
        <dbReference type="SAM" id="Phobius"/>
    </source>
</evidence>
<gene>
    <name evidence="9" type="ORF">B0I31_11053</name>
</gene>
<keyword evidence="5 6" id="KW-0472">Membrane</keyword>
<feature type="chain" id="PRO_5015131236" evidence="7">
    <location>
        <begin position="24"/>
        <end position="106"/>
    </location>
</feature>
<dbReference type="InterPro" id="IPR025937">
    <property type="entry name" value="PDGLE_dom"/>
</dbReference>
<evidence type="ECO:0000313" key="9">
    <source>
        <dbReference type="EMBL" id="PSL52962.1"/>
    </source>
</evidence>
<feature type="transmembrane region" description="Helical" evidence="6">
    <location>
        <begin position="64"/>
        <end position="87"/>
    </location>
</feature>
<reference evidence="9 10" key="1">
    <citation type="submission" date="2018-03" db="EMBL/GenBank/DDBJ databases">
        <title>Genomic Encyclopedia of Type Strains, Phase III (KMG-III): the genomes of soil and plant-associated and newly described type strains.</title>
        <authorList>
            <person name="Whitman W."/>
        </authorList>
    </citation>
    <scope>NUCLEOTIDE SEQUENCE [LARGE SCALE GENOMIC DNA]</scope>
    <source>
        <strain evidence="9 10">CGMCC 4.7097</strain>
    </source>
</reference>
<sequence>MKRFFLGFAVVSLLLAGVVSYFADSNPDGLDHVTEEHGIAEHAREHPLGEWPLADYALGGDDRFTGLAGVLGVVLTLAVAGGLFWLLRKRPDTRADVKSDVKSEVG</sequence>
<evidence type="ECO:0000256" key="2">
    <source>
        <dbReference type="ARBA" id="ARBA00022475"/>
    </source>
</evidence>
<accession>A0A2P8I3B4</accession>
<evidence type="ECO:0000256" key="7">
    <source>
        <dbReference type="SAM" id="SignalP"/>
    </source>
</evidence>
<keyword evidence="10" id="KW-1185">Reference proteome</keyword>
<name>A0A2P8I3B4_SACCR</name>
<keyword evidence="3 6" id="KW-0812">Transmembrane</keyword>
<evidence type="ECO:0000256" key="3">
    <source>
        <dbReference type="ARBA" id="ARBA00022692"/>
    </source>
</evidence>
<feature type="domain" description="PDGLE" evidence="8">
    <location>
        <begin position="2"/>
        <end position="89"/>
    </location>
</feature>
<evidence type="ECO:0000256" key="4">
    <source>
        <dbReference type="ARBA" id="ARBA00022989"/>
    </source>
</evidence>
<organism evidence="9 10">
    <name type="scientific">Saccharothrix carnea</name>
    <dbReference type="NCBI Taxonomy" id="1280637"/>
    <lineage>
        <taxon>Bacteria</taxon>
        <taxon>Bacillati</taxon>
        <taxon>Actinomycetota</taxon>
        <taxon>Actinomycetes</taxon>
        <taxon>Pseudonocardiales</taxon>
        <taxon>Pseudonocardiaceae</taxon>
        <taxon>Saccharothrix</taxon>
    </lineage>
</organism>
<dbReference type="Pfam" id="PF13190">
    <property type="entry name" value="PDGLE"/>
    <property type="match status" value="1"/>
</dbReference>
<protein>
    <submittedName>
        <fullName evidence="9">Cobalt/nickel transport protein</fullName>
    </submittedName>
</protein>
<dbReference type="RefSeq" id="WP_106618311.1">
    <property type="nucleotide sequence ID" value="NZ_PYAX01000010.1"/>
</dbReference>
<dbReference type="AlphaFoldDB" id="A0A2P8I3B4"/>
<keyword evidence="7" id="KW-0732">Signal</keyword>
<evidence type="ECO:0000256" key="1">
    <source>
        <dbReference type="ARBA" id="ARBA00004236"/>
    </source>
</evidence>
<dbReference type="GO" id="GO:0005886">
    <property type="term" value="C:plasma membrane"/>
    <property type="evidence" value="ECO:0007669"/>
    <property type="project" value="UniProtKB-SubCell"/>
</dbReference>